<evidence type="ECO:0000256" key="2">
    <source>
        <dbReference type="SAM" id="MobiDB-lite"/>
    </source>
</evidence>
<feature type="compositionally biased region" description="Low complexity" evidence="2">
    <location>
        <begin position="157"/>
        <end position="166"/>
    </location>
</feature>
<feature type="region of interest" description="Disordered" evidence="2">
    <location>
        <begin position="133"/>
        <end position="166"/>
    </location>
</feature>
<dbReference type="PANTHER" id="PTHR37487">
    <property type="entry name" value="CHROMOSOME 1, WHOLE GENOME SHOTGUN SEQUENCE"/>
    <property type="match status" value="1"/>
</dbReference>
<dbReference type="Proteomes" id="UP000193467">
    <property type="component" value="Unassembled WGS sequence"/>
</dbReference>
<keyword evidence="1 3" id="KW-0732">Signal</keyword>
<accession>A0A1Y2EXD9</accession>
<name>A0A1Y2EXD9_9BASI</name>
<evidence type="ECO:0000259" key="4">
    <source>
        <dbReference type="Pfam" id="PF10342"/>
    </source>
</evidence>
<feature type="domain" description="Yeast cell wall synthesis Kre9/Knh1-like N-terminal" evidence="4">
    <location>
        <begin position="35"/>
        <end position="107"/>
    </location>
</feature>
<keyword evidence="6" id="KW-1185">Reference proteome</keyword>
<evidence type="ECO:0000256" key="1">
    <source>
        <dbReference type="ARBA" id="ARBA00022729"/>
    </source>
</evidence>
<dbReference type="EMBL" id="MCGR01000035">
    <property type="protein sequence ID" value="ORY76281.1"/>
    <property type="molecule type" value="Genomic_DNA"/>
</dbReference>
<feature type="chain" id="PRO_5012847442" description="Yeast cell wall synthesis Kre9/Knh1-like N-terminal domain-containing protein" evidence="3">
    <location>
        <begin position="21"/>
        <end position="217"/>
    </location>
</feature>
<dbReference type="InParanoid" id="A0A1Y2EXD9"/>
<comment type="caution">
    <text evidence="5">The sequence shown here is derived from an EMBL/GenBank/DDBJ whole genome shotgun (WGS) entry which is preliminary data.</text>
</comment>
<evidence type="ECO:0000256" key="3">
    <source>
        <dbReference type="SAM" id="SignalP"/>
    </source>
</evidence>
<gene>
    <name evidence="5" type="ORF">BCR35DRAFT_305945</name>
</gene>
<dbReference type="PANTHER" id="PTHR37487:SF2">
    <property type="entry name" value="EXPRESSED PROTEIN"/>
    <property type="match status" value="1"/>
</dbReference>
<proteinExistence type="predicted"/>
<protein>
    <recommendedName>
        <fullName evidence="4">Yeast cell wall synthesis Kre9/Knh1-like N-terminal domain-containing protein</fullName>
    </recommendedName>
</protein>
<dbReference type="Pfam" id="PF10342">
    <property type="entry name" value="Kre9_KNH"/>
    <property type="match status" value="1"/>
</dbReference>
<sequence>MVHVKASLVALSALVSQAYAAAASVNTPTSLIQCQPYQLTWTEGEGGPYFLSVLPGGQASGTPIEQLGTFQEGTNSFTWTVNVPSGTSVTIQIVDKSGQPNYADQVTVLAGSDSCDLVKVDGSDASVVAASGSAGGATSAASGASSSAGGGLNTPRTTPGASATSAGASAASSASSAGSSAASSAAPSGSSAPASGANKVALSGLAVLGAAALAIVA</sequence>
<evidence type="ECO:0000313" key="6">
    <source>
        <dbReference type="Proteomes" id="UP000193467"/>
    </source>
</evidence>
<dbReference type="AlphaFoldDB" id="A0A1Y2EXD9"/>
<dbReference type="InterPro" id="IPR018466">
    <property type="entry name" value="Kre9/Knh1-like_N"/>
</dbReference>
<feature type="compositionally biased region" description="Low complexity" evidence="2">
    <location>
        <begin position="133"/>
        <end position="147"/>
    </location>
</feature>
<evidence type="ECO:0000313" key="5">
    <source>
        <dbReference type="EMBL" id="ORY76281.1"/>
    </source>
</evidence>
<reference evidence="5 6" key="1">
    <citation type="submission" date="2016-07" db="EMBL/GenBank/DDBJ databases">
        <title>Pervasive Adenine N6-methylation of Active Genes in Fungi.</title>
        <authorList>
            <consortium name="DOE Joint Genome Institute"/>
            <person name="Mondo S.J."/>
            <person name="Dannebaum R.O."/>
            <person name="Kuo R.C."/>
            <person name="Labutti K."/>
            <person name="Haridas S."/>
            <person name="Kuo A."/>
            <person name="Salamov A."/>
            <person name="Ahrendt S.R."/>
            <person name="Lipzen A."/>
            <person name="Sullivan W."/>
            <person name="Andreopoulos W.B."/>
            <person name="Clum A."/>
            <person name="Lindquist E."/>
            <person name="Daum C."/>
            <person name="Ramamoorthy G.K."/>
            <person name="Gryganskyi A."/>
            <person name="Culley D."/>
            <person name="Magnuson J.K."/>
            <person name="James T.Y."/>
            <person name="O'Malley M.A."/>
            <person name="Stajich J.E."/>
            <person name="Spatafora J.W."/>
            <person name="Visel A."/>
            <person name="Grigoriev I.V."/>
        </authorList>
    </citation>
    <scope>NUCLEOTIDE SEQUENCE [LARGE SCALE GENOMIC DNA]</scope>
    <source>
        <strain evidence="5 6">62-1032</strain>
    </source>
</reference>
<organism evidence="5 6">
    <name type="scientific">Leucosporidium creatinivorum</name>
    <dbReference type="NCBI Taxonomy" id="106004"/>
    <lineage>
        <taxon>Eukaryota</taxon>
        <taxon>Fungi</taxon>
        <taxon>Dikarya</taxon>
        <taxon>Basidiomycota</taxon>
        <taxon>Pucciniomycotina</taxon>
        <taxon>Microbotryomycetes</taxon>
        <taxon>Leucosporidiales</taxon>
        <taxon>Leucosporidium</taxon>
    </lineage>
</organism>
<feature type="signal peptide" evidence="3">
    <location>
        <begin position="1"/>
        <end position="20"/>
    </location>
</feature>
<dbReference type="OrthoDB" id="3362246at2759"/>